<dbReference type="AlphaFoldDB" id="A0A2H3D7H3"/>
<feature type="compositionally biased region" description="Basic and acidic residues" evidence="1">
    <location>
        <begin position="192"/>
        <end position="223"/>
    </location>
</feature>
<protein>
    <submittedName>
        <fullName evidence="2">Uncharacterized protein</fullName>
    </submittedName>
</protein>
<proteinExistence type="predicted"/>
<name>A0A2H3D7H3_ARMGA</name>
<evidence type="ECO:0000256" key="1">
    <source>
        <dbReference type="SAM" id="MobiDB-lite"/>
    </source>
</evidence>
<evidence type="ECO:0000313" key="3">
    <source>
        <dbReference type="Proteomes" id="UP000217790"/>
    </source>
</evidence>
<evidence type="ECO:0000313" key="2">
    <source>
        <dbReference type="EMBL" id="PBK91181.1"/>
    </source>
</evidence>
<organism evidence="2 3">
    <name type="scientific">Armillaria gallica</name>
    <name type="common">Bulbous honey fungus</name>
    <name type="synonym">Armillaria bulbosa</name>
    <dbReference type="NCBI Taxonomy" id="47427"/>
    <lineage>
        <taxon>Eukaryota</taxon>
        <taxon>Fungi</taxon>
        <taxon>Dikarya</taxon>
        <taxon>Basidiomycota</taxon>
        <taxon>Agaricomycotina</taxon>
        <taxon>Agaricomycetes</taxon>
        <taxon>Agaricomycetidae</taxon>
        <taxon>Agaricales</taxon>
        <taxon>Marasmiineae</taxon>
        <taxon>Physalacriaceae</taxon>
        <taxon>Armillaria</taxon>
    </lineage>
</organism>
<dbReference type="EMBL" id="KZ293662">
    <property type="protein sequence ID" value="PBK91181.1"/>
    <property type="molecule type" value="Genomic_DNA"/>
</dbReference>
<dbReference type="InParanoid" id="A0A2H3D7H3"/>
<sequence>MFQSWFALSGQPKMSHTSEHSWWTAAYFESLPAEEHEPYKTQAQEMKDKVAARHKGKGKEIEGEGREEKLDLDLDAEKKTGGMSLEDQSAKEMKASTGKVLSLTETDQVLQKIASVVYPFIEELGASLQHQVTIILGGPDPEQGGRLHQIAIDAFVEYLHSAYTPEECAAQSLPGYNSLEHEGDCGMANGSKTDDCKGDDGALPEKEPSRKGKRKAAEKLKDDADIEGQATDEED</sequence>
<accession>A0A2H3D7H3</accession>
<feature type="compositionally biased region" description="Basic and acidic residues" evidence="1">
    <location>
        <begin position="38"/>
        <end position="51"/>
    </location>
</feature>
<feature type="compositionally biased region" description="Acidic residues" evidence="1">
    <location>
        <begin position="224"/>
        <end position="235"/>
    </location>
</feature>
<dbReference type="Proteomes" id="UP000217790">
    <property type="component" value="Unassembled WGS sequence"/>
</dbReference>
<dbReference type="OrthoDB" id="3065655at2759"/>
<feature type="compositionally biased region" description="Basic and acidic residues" evidence="1">
    <location>
        <begin position="58"/>
        <end position="68"/>
    </location>
</feature>
<reference evidence="3" key="1">
    <citation type="journal article" date="2017" name="Nat. Ecol. Evol.">
        <title>Genome expansion and lineage-specific genetic innovations in the forest pathogenic fungi Armillaria.</title>
        <authorList>
            <person name="Sipos G."/>
            <person name="Prasanna A.N."/>
            <person name="Walter M.C."/>
            <person name="O'Connor E."/>
            <person name="Balint B."/>
            <person name="Krizsan K."/>
            <person name="Kiss B."/>
            <person name="Hess J."/>
            <person name="Varga T."/>
            <person name="Slot J."/>
            <person name="Riley R."/>
            <person name="Boka B."/>
            <person name="Rigling D."/>
            <person name="Barry K."/>
            <person name="Lee J."/>
            <person name="Mihaltcheva S."/>
            <person name="LaButti K."/>
            <person name="Lipzen A."/>
            <person name="Waldron R."/>
            <person name="Moloney N.M."/>
            <person name="Sperisen C."/>
            <person name="Kredics L."/>
            <person name="Vagvoelgyi C."/>
            <person name="Patrignani A."/>
            <person name="Fitzpatrick D."/>
            <person name="Nagy I."/>
            <person name="Doyle S."/>
            <person name="Anderson J.B."/>
            <person name="Grigoriev I.V."/>
            <person name="Gueldener U."/>
            <person name="Muensterkoetter M."/>
            <person name="Nagy L.G."/>
        </authorList>
    </citation>
    <scope>NUCLEOTIDE SEQUENCE [LARGE SCALE GENOMIC DNA]</scope>
    <source>
        <strain evidence="3">Ar21-2</strain>
    </source>
</reference>
<gene>
    <name evidence="2" type="ORF">ARMGADRAFT_1031873</name>
</gene>
<feature type="region of interest" description="Disordered" evidence="1">
    <location>
        <begin position="38"/>
        <end position="68"/>
    </location>
</feature>
<feature type="region of interest" description="Disordered" evidence="1">
    <location>
        <begin position="187"/>
        <end position="235"/>
    </location>
</feature>
<keyword evidence="3" id="KW-1185">Reference proteome</keyword>